<organism evidence="1 3">
    <name type="scientific">Caldibacillus debilis</name>
    <dbReference type="NCBI Taxonomy" id="301148"/>
    <lineage>
        <taxon>Bacteria</taxon>
        <taxon>Bacillati</taxon>
        <taxon>Bacillota</taxon>
        <taxon>Bacilli</taxon>
        <taxon>Bacillales</taxon>
        <taxon>Bacillaceae</taxon>
        <taxon>Caldibacillus</taxon>
    </lineage>
</organism>
<evidence type="ECO:0000313" key="3">
    <source>
        <dbReference type="Proteomes" id="UP000075683"/>
    </source>
</evidence>
<evidence type="ECO:0000313" key="2">
    <source>
        <dbReference type="EMBL" id="REJ28333.1"/>
    </source>
</evidence>
<name>A0A150LLQ9_9BACI</name>
<dbReference type="OrthoDB" id="2989907at2"/>
<dbReference type="EMBL" id="LQYT01000082">
    <property type="protein sequence ID" value="KYD13257.1"/>
    <property type="molecule type" value="Genomic_DNA"/>
</dbReference>
<sequence>MIYKFYLELKNNYAPANQYAVPAMEIRSASLHSACQEAEKRIGAKLTHYEPLEEGNRYRVYFTRKKLFKKTDEFVYYVECE</sequence>
<dbReference type="AlphaFoldDB" id="A0A150LLQ9"/>
<dbReference type="RefSeq" id="WP_061569455.1">
    <property type="nucleotide sequence ID" value="NZ_JBAIZG010000047.1"/>
</dbReference>
<evidence type="ECO:0000313" key="4">
    <source>
        <dbReference type="Proteomes" id="UP000257014"/>
    </source>
</evidence>
<accession>A0A150LLQ9</accession>
<protein>
    <submittedName>
        <fullName evidence="1">Uncharacterized protein</fullName>
    </submittedName>
</protein>
<dbReference type="Proteomes" id="UP000075683">
    <property type="component" value="Unassembled WGS sequence"/>
</dbReference>
<proteinExistence type="predicted"/>
<dbReference type="EMBL" id="QEWE01000017">
    <property type="protein sequence ID" value="REJ28333.1"/>
    <property type="molecule type" value="Genomic_DNA"/>
</dbReference>
<dbReference type="Proteomes" id="UP000257014">
    <property type="component" value="Unassembled WGS sequence"/>
</dbReference>
<evidence type="ECO:0000313" key="1">
    <source>
        <dbReference type="EMBL" id="KYD13257.1"/>
    </source>
</evidence>
<reference evidence="1 3" key="1">
    <citation type="submission" date="2016-01" db="EMBL/GenBank/DDBJ databases">
        <title>Draft Genome Sequences of Seven Thermophilic Sporeformers Isolated from Foods.</title>
        <authorList>
            <person name="Berendsen E.M."/>
            <person name="Wells-Bennik M.H."/>
            <person name="Krawcyk A.O."/>
            <person name="De Jong A."/>
            <person name="Holsappel S."/>
            <person name="Eijlander R.T."/>
            <person name="Kuipers O.P."/>
        </authorList>
    </citation>
    <scope>NUCLEOTIDE SEQUENCE [LARGE SCALE GENOMIC DNA]</scope>
    <source>
        <strain evidence="1 3">B4135</strain>
    </source>
</reference>
<comment type="caution">
    <text evidence="1">The sequence shown here is derived from an EMBL/GenBank/DDBJ whole genome shotgun (WGS) entry which is preliminary data.</text>
</comment>
<gene>
    <name evidence="1" type="ORF">B4135_2920</name>
    <name evidence="2" type="ORF">C6P37_08850</name>
</gene>
<reference evidence="2 4" key="2">
    <citation type="submission" date="2018-03" db="EMBL/GenBank/DDBJ databases">
        <authorList>
            <person name="Keele B.F."/>
        </authorList>
    </citation>
    <scope>NUCLEOTIDE SEQUENCE [LARGE SCALE GENOMIC DNA]</scope>
    <source>
        <strain evidence="2">ZCTH4_d</strain>
    </source>
</reference>